<dbReference type="Proteomes" id="UP001565368">
    <property type="component" value="Unassembled WGS sequence"/>
</dbReference>
<evidence type="ECO:0000256" key="8">
    <source>
        <dbReference type="ARBA" id="ARBA00023274"/>
    </source>
</evidence>
<keyword evidence="13" id="KW-1185">Reference proteome</keyword>
<feature type="compositionally biased region" description="Low complexity" evidence="11">
    <location>
        <begin position="592"/>
        <end position="611"/>
    </location>
</feature>
<comment type="caution">
    <text evidence="12">The sequence shown here is derived from an EMBL/GenBank/DDBJ whole genome shotgun (WGS) entry which is preliminary data.</text>
</comment>
<accession>A0ABR3Q4J0</accession>
<dbReference type="PANTHER" id="PTHR12860:SF0">
    <property type="entry name" value="SIGNAL RECOGNITION PARTICLE SUBUNIT SRP68"/>
    <property type="match status" value="1"/>
</dbReference>
<dbReference type="EMBL" id="JBBXJM010000003">
    <property type="protein sequence ID" value="KAL1409658.1"/>
    <property type="molecule type" value="Genomic_DNA"/>
</dbReference>
<feature type="compositionally biased region" description="Gly residues" evidence="11">
    <location>
        <begin position="614"/>
        <end position="623"/>
    </location>
</feature>
<name>A0ABR3Q4J0_9TREE</name>
<evidence type="ECO:0000256" key="9">
    <source>
        <dbReference type="ARBA" id="ARBA00029498"/>
    </source>
</evidence>
<dbReference type="Gene3D" id="1.10.3450.40">
    <property type="entry name" value="Signal recognition particle, SRP68 subunit, RNA-binding domain"/>
    <property type="match status" value="1"/>
</dbReference>
<evidence type="ECO:0000256" key="2">
    <source>
        <dbReference type="ARBA" id="ARBA00004604"/>
    </source>
</evidence>
<evidence type="ECO:0000256" key="3">
    <source>
        <dbReference type="ARBA" id="ARBA00009352"/>
    </source>
</evidence>
<dbReference type="InterPro" id="IPR034652">
    <property type="entry name" value="SRP68-RBD"/>
</dbReference>
<comment type="similarity">
    <text evidence="3 10">Belongs to the SRP68 family.</text>
</comment>
<evidence type="ECO:0000256" key="10">
    <source>
        <dbReference type="PIRNR" id="PIRNR038995"/>
    </source>
</evidence>
<dbReference type="PANTHER" id="PTHR12860">
    <property type="entry name" value="SIGNAL RECOGNITION PARTICLE 68 KDA PROTEIN"/>
    <property type="match status" value="1"/>
</dbReference>
<reference evidence="12 13" key="1">
    <citation type="submission" date="2023-08" db="EMBL/GenBank/DDBJ databases">
        <title>Annotated Genome Sequence of Vanrija albida AlHP1.</title>
        <authorList>
            <person name="Herzog R."/>
        </authorList>
    </citation>
    <scope>NUCLEOTIDE SEQUENCE [LARGE SCALE GENOMIC DNA]</scope>
    <source>
        <strain evidence="12 13">AlHP1</strain>
    </source>
</reference>
<evidence type="ECO:0000256" key="1">
    <source>
        <dbReference type="ARBA" id="ARBA00004496"/>
    </source>
</evidence>
<dbReference type="CDD" id="cd15481">
    <property type="entry name" value="SRP68-RBD"/>
    <property type="match status" value="1"/>
</dbReference>
<keyword evidence="6 10" id="KW-0733">Signal recognition particle</keyword>
<gene>
    <name evidence="12" type="primary">SRP68</name>
    <name evidence="12" type="ORF">Q8F55_003654</name>
</gene>
<evidence type="ECO:0000256" key="7">
    <source>
        <dbReference type="ARBA" id="ARBA00023242"/>
    </source>
</evidence>
<evidence type="ECO:0000256" key="11">
    <source>
        <dbReference type="SAM" id="MobiDB-lite"/>
    </source>
</evidence>
<dbReference type="InterPro" id="IPR026258">
    <property type="entry name" value="SRP68"/>
</dbReference>
<dbReference type="Pfam" id="PF16969">
    <property type="entry name" value="SRP68"/>
    <property type="match status" value="1"/>
</dbReference>
<sequence length="623" mass="68136">MSQPSQPAQDLSFKVLTLLSRERGVYGLRNGDHERYRHHCSNKLHRLRQVTGLTSGKGKVYKKPAPLTPESVTDVRHLQLILFSAERALAHSHEFKALIGKPNAPPSARKEQISWLRRALKFSTSLYAAAQHLAAGTPARLSQRTLAEITIYHLSVRAELNFERVQYADVLADLAARRRLLNTLADAAKDSYDQALAAEFIDLYDPLIRFSAYKLGRAESHDIDGVVADVDAELMEEALPGLGKLVDGLRAEVGAAEIEAGRRTLDAVEFAGDKVELRNAEIVQAMIRVQEALGKLKGKSDSGKGRGMKGWDRVLGVLGDAEGVARHLLEDHDNSASASLRSTRTAESLSLAHQYIVFLLLSNRIRRDLLLVDTLSAAQPSLTADPTVFAVPGGRAKVEEAIKSLAAIVKLYDTVLQSLNQLRNLAIVEEKDGVRRAAEGVSSYFHATKEYYLARLHTVHPTPSYASAVQLLSLAGENVTQAREALFNSDVPLQEEVVKISQDDVDSLDKRVQALDLAAKRALFAQTVTKPVFFDTAFNYIDLPMEDLLDAAGKGLPKAAPVQAQAAIATPEVVHAPVARPAAVARERTREATPQPSEAAQAPKQQPQQQQKGWLGGWFGRGQ</sequence>
<evidence type="ECO:0000256" key="6">
    <source>
        <dbReference type="ARBA" id="ARBA00023135"/>
    </source>
</evidence>
<dbReference type="PIRSF" id="PIRSF038995">
    <property type="entry name" value="SRP68"/>
    <property type="match status" value="1"/>
</dbReference>
<feature type="region of interest" description="Disordered" evidence="11">
    <location>
        <begin position="582"/>
        <end position="623"/>
    </location>
</feature>
<evidence type="ECO:0000256" key="5">
    <source>
        <dbReference type="ARBA" id="ARBA00022884"/>
    </source>
</evidence>
<proteinExistence type="inferred from homology"/>
<evidence type="ECO:0000313" key="12">
    <source>
        <dbReference type="EMBL" id="KAL1409658.1"/>
    </source>
</evidence>
<organism evidence="12 13">
    <name type="scientific">Vanrija albida</name>
    <dbReference type="NCBI Taxonomy" id="181172"/>
    <lineage>
        <taxon>Eukaryota</taxon>
        <taxon>Fungi</taxon>
        <taxon>Dikarya</taxon>
        <taxon>Basidiomycota</taxon>
        <taxon>Agaricomycotina</taxon>
        <taxon>Tremellomycetes</taxon>
        <taxon>Trichosporonales</taxon>
        <taxon>Trichosporonaceae</taxon>
        <taxon>Vanrija</taxon>
    </lineage>
</organism>
<keyword evidence="7" id="KW-0539">Nucleus</keyword>
<evidence type="ECO:0000256" key="4">
    <source>
        <dbReference type="ARBA" id="ARBA00022490"/>
    </source>
</evidence>
<keyword evidence="5 10" id="KW-0694">RNA-binding</keyword>
<comment type="subcellular location">
    <subcellularLocation>
        <location evidence="1 10">Cytoplasm</location>
    </subcellularLocation>
    <subcellularLocation>
        <location evidence="2">Nucleus</location>
        <location evidence="2">Nucleolus</location>
    </subcellularLocation>
</comment>
<keyword evidence="8 10" id="KW-0687">Ribonucleoprotein</keyword>
<protein>
    <recommendedName>
        <fullName evidence="9 10">Signal recognition particle subunit SRP68</fullName>
        <shortName evidence="10">SRP68</shortName>
    </recommendedName>
</protein>
<comment type="function">
    <text evidence="10">Component of the signal recognition particle (SRP) complex, a ribonucleoprotein complex that mediates the cotranslational targeting of secretory and membrane proteins to the endoplasmic reticulum (ER). The SRP complex interacts with the signal sequence in nascent secretory and membrane proteins and directs them to the membrane of the ER.</text>
</comment>
<keyword evidence="4 10" id="KW-0963">Cytoplasm</keyword>
<evidence type="ECO:0000313" key="13">
    <source>
        <dbReference type="Proteomes" id="UP001565368"/>
    </source>
</evidence>
<dbReference type="GeneID" id="95984697"/>
<dbReference type="RefSeq" id="XP_069209602.1">
    <property type="nucleotide sequence ID" value="XM_069352184.1"/>
</dbReference>
<dbReference type="InterPro" id="IPR038253">
    <property type="entry name" value="SRP68_N_sf"/>
</dbReference>